<dbReference type="FunFam" id="2.40.110.10:FF:000001">
    <property type="entry name" value="Acyl-CoA dehydrogenase, mitochondrial"/>
    <property type="match status" value="1"/>
</dbReference>
<evidence type="ECO:0000256" key="1">
    <source>
        <dbReference type="ARBA" id="ARBA00001974"/>
    </source>
</evidence>
<evidence type="ECO:0000256" key="23">
    <source>
        <dbReference type="ARBA" id="ARBA00049096"/>
    </source>
</evidence>
<evidence type="ECO:0000256" key="5">
    <source>
        <dbReference type="ARBA" id="ARBA00011881"/>
    </source>
</evidence>
<dbReference type="InterPro" id="IPR037069">
    <property type="entry name" value="AcylCoA_DH/ox_N_sf"/>
</dbReference>
<evidence type="ECO:0000256" key="16">
    <source>
        <dbReference type="ARBA" id="ARBA00039036"/>
    </source>
</evidence>
<comment type="catalytic activity">
    <reaction evidence="25">
        <text>(2S)-2-methylbutanoyl-CoA + oxidized [electron-transfer flavoprotein] + H(+) = (2E)-2-methylbut-2-enoyl-CoA + reduced [electron-transfer flavoprotein]</text>
        <dbReference type="Rhea" id="RHEA:48256"/>
        <dbReference type="Rhea" id="RHEA-COMP:10685"/>
        <dbReference type="Rhea" id="RHEA-COMP:10686"/>
        <dbReference type="ChEBI" id="CHEBI:15378"/>
        <dbReference type="ChEBI" id="CHEBI:57337"/>
        <dbReference type="ChEBI" id="CHEBI:57692"/>
        <dbReference type="ChEBI" id="CHEBI:58307"/>
        <dbReference type="ChEBI" id="CHEBI:88166"/>
    </reaction>
    <physiologicalReaction direction="left-to-right" evidence="25">
        <dbReference type="Rhea" id="RHEA:48257"/>
    </physiologicalReaction>
</comment>
<protein>
    <recommendedName>
        <fullName evidence="17">Short/branched chain specific acyl-CoA dehydrogenase, mitochondrial</fullName>
        <ecNumber evidence="16">1.3.8.5</ecNumber>
    </recommendedName>
    <alternativeName>
        <fullName evidence="19">2-methyl branched chain acyl-CoA dehydrogenase</fullName>
    </alternativeName>
    <alternativeName>
        <fullName evidence="18">2-methylbutyryl-coenzyme A dehydrogenase</fullName>
    </alternativeName>
</protein>
<dbReference type="InterPro" id="IPR013786">
    <property type="entry name" value="AcylCoA_DH/ox_N"/>
</dbReference>
<keyword evidence="13" id="KW-0443">Lipid metabolism</keyword>
<dbReference type="Pfam" id="PF02770">
    <property type="entry name" value="Acyl-CoA_dh_M"/>
    <property type="match status" value="1"/>
</dbReference>
<dbReference type="InterPro" id="IPR036250">
    <property type="entry name" value="AcylCo_DH-like_C"/>
</dbReference>
<evidence type="ECO:0000256" key="13">
    <source>
        <dbReference type="ARBA" id="ARBA00023098"/>
    </source>
</evidence>
<comment type="catalytic activity">
    <reaction evidence="20">
        <text>2-methylbutanoyl-CoA + oxidized [electron-transfer flavoprotein] + H(+) = (2E)-2-methylbut-2-enoyl-CoA + reduced [electron-transfer flavoprotein]</text>
        <dbReference type="Rhea" id="RHEA:43780"/>
        <dbReference type="Rhea" id="RHEA-COMP:10685"/>
        <dbReference type="Rhea" id="RHEA-COMP:10686"/>
        <dbReference type="ChEBI" id="CHEBI:15378"/>
        <dbReference type="ChEBI" id="CHEBI:57336"/>
        <dbReference type="ChEBI" id="CHEBI:57337"/>
        <dbReference type="ChEBI" id="CHEBI:57692"/>
        <dbReference type="ChEBI" id="CHEBI:58307"/>
        <dbReference type="EC" id="1.3.8.5"/>
    </reaction>
    <physiologicalReaction direction="left-to-right" evidence="20">
        <dbReference type="Rhea" id="RHEA:43781"/>
    </physiologicalReaction>
</comment>
<keyword evidence="32" id="KW-1185">Reference proteome</keyword>
<evidence type="ECO:0000313" key="32">
    <source>
        <dbReference type="Proteomes" id="UP001381693"/>
    </source>
</evidence>
<evidence type="ECO:0000256" key="2">
    <source>
        <dbReference type="ARBA" id="ARBA00004305"/>
    </source>
</evidence>
<dbReference type="PANTHER" id="PTHR43884:SF1">
    <property type="entry name" value="SHORT_BRANCHED CHAIN SPECIFIC ACYL-COA DEHYDROGENASE, MITOCHONDRIAL"/>
    <property type="match status" value="1"/>
</dbReference>
<dbReference type="FunFam" id="1.20.140.10:FF:000002">
    <property type="entry name" value="Acyl-CoA dehydrogenase short/branched chain"/>
    <property type="match status" value="1"/>
</dbReference>
<keyword evidence="10" id="KW-0809">Transit peptide</keyword>
<evidence type="ECO:0000259" key="30">
    <source>
        <dbReference type="Pfam" id="PF02771"/>
    </source>
</evidence>
<keyword evidence="11" id="KW-0007">Acetylation</keyword>
<dbReference type="InterPro" id="IPR009100">
    <property type="entry name" value="AcylCoA_DH/oxidase_NM_dom_sf"/>
</dbReference>
<dbReference type="GO" id="GO:0050660">
    <property type="term" value="F:flavin adenine dinucleotide binding"/>
    <property type="evidence" value="ECO:0007669"/>
    <property type="project" value="InterPro"/>
</dbReference>
<comment type="subunit">
    <text evidence="5">Homotetramer.</text>
</comment>
<comment type="catalytic activity">
    <reaction evidence="22">
        <text>(2R)-2-methylbutanoyl-CoA + oxidized [electron-transfer flavoprotein] + H(+) = ethylacryloyl-CoA + reduced [electron-transfer flavoprotein]</text>
        <dbReference type="Rhea" id="RHEA:65296"/>
        <dbReference type="Rhea" id="RHEA-COMP:10685"/>
        <dbReference type="Rhea" id="RHEA-COMP:10686"/>
        <dbReference type="ChEBI" id="CHEBI:15378"/>
        <dbReference type="ChEBI" id="CHEBI:57692"/>
        <dbReference type="ChEBI" id="CHEBI:58307"/>
        <dbReference type="ChEBI" id="CHEBI:156439"/>
        <dbReference type="ChEBI" id="CHEBI:156440"/>
    </reaction>
    <physiologicalReaction direction="left-to-right" evidence="22">
        <dbReference type="Rhea" id="RHEA:65297"/>
    </physiologicalReaction>
</comment>
<sequence length="437" mass="48073">MFVAMASGLNVLQRQIALQSRTWLKSRFLHSAMGLGPLYQHPASQLEGAFPTQHLPLTVLSDEERIMKETVAKFANEQIGPFVSKMDNEGNFEPSVIQGLFDNGLMGIEVEPEYGGCGSTFFVANLVVEELARVDPSISILADIQNTLITALFRHYGTKEQKEKYLPKLTTEYTGSFCLSEVESGSDAFAMKMTATKDGNNYILNGSKMWISHAPQAGVFLVMANANPQAGYKGITCFIVDANSPGLSVGKKEDKLGLRASHTCAVHFDGVVVPEDHILGEFGQAYKYAIEMLNEGRIGIGAQMVGLAQGCLDATVPYLLQRKQFGQRIFNFQAVQHAVSYLATEIECARLLVYNAARLKEADMPFIKQAAMAKLYSSEVATRVTSKCVELMGGVGFTKDYPIEKYYRDCKIGTIYEGTSHIQLNTISKLIANEYAD</sequence>
<evidence type="ECO:0000256" key="15">
    <source>
        <dbReference type="ARBA" id="ARBA00037895"/>
    </source>
</evidence>
<evidence type="ECO:0000256" key="19">
    <source>
        <dbReference type="ARBA" id="ARBA00042821"/>
    </source>
</evidence>
<evidence type="ECO:0000256" key="20">
    <source>
        <dbReference type="ARBA" id="ARBA00048235"/>
    </source>
</evidence>
<dbReference type="SUPFAM" id="SSF56645">
    <property type="entry name" value="Acyl-CoA dehydrogenase NM domain-like"/>
    <property type="match status" value="1"/>
</dbReference>
<evidence type="ECO:0000256" key="4">
    <source>
        <dbReference type="ARBA" id="ARBA00009347"/>
    </source>
</evidence>
<comment type="caution">
    <text evidence="31">The sequence shown here is derived from an EMBL/GenBank/DDBJ whole genome shotgun (WGS) entry which is preliminary data.</text>
</comment>
<evidence type="ECO:0000256" key="25">
    <source>
        <dbReference type="ARBA" id="ARBA00049552"/>
    </source>
</evidence>
<evidence type="ECO:0000256" key="9">
    <source>
        <dbReference type="ARBA" id="ARBA00022832"/>
    </source>
</evidence>
<dbReference type="PANTHER" id="PTHR43884">
    <property type="entry name" value="ACYL-COA DEHYDROGENASE"/>
    <property type="match status" value="1"/>
</dbReference>
<dbReference type="Gene3D" id="1.20.140.10">
    <property type="entry name" value="Butyryl-CoA Dehydrogenase, subunit A, domain 3"/>
    <property type="match status" value="1"/>
</dbReference>
<dbReference type="PROSITE" id="PS00072">
    <property type="entry name" value="ACYL_COA_DH_1"/>
    <property type="match status" value="1"/>
</dbReference>
<evidence type="ECO:0000256" key="18">
    <source>
        <dbReference type="ARBA" id="ARBA00041537"/>
    </source>
</evidence>
<feature type="domain" description="Acyl-CoA dehydrogenase/oxidase C-terminal" evidence="28">
    <location>
        <begin position="287"/>
        <end position="429"/>
    </location>
</feature>
<dbReference type="GO" id="GO:0005759">
    <property type="term" value="C:mitochondrial matrix"/>
    <property type="evidence" value="ECO:0007669"/>
    <property type="project" value="UniProtKB-SubCell"/>
</dbReference>
<comment type="similarity">
    <text evidence="4 27">Belongs to the acyl-CoA dehydrogenase family.</text>
</comment>
<dbReference type="GO" id="GO:0006631">
    <property type="term" value="P:fatty acid metabolic process"/>
    <property type="evidence" value="ECO:0007669"/>
    <property type="project" value="UniProtKB-KW"/>
</dbReference>
<accession>A0AAN8X952</accession>
<dbReference type="CDD" id="cd01158">
    <property type="entry name" value="SCAD_SBCAD"/>
    <property type="match status" value="1"/>
</dbReference>
<evidence type="ECO:0000259" key="29">
    <source>
        <dbReference type="Pfam" id="PF02770"/>
    </source>
</evidence>
<evidence type="ECO:0000256" key="6">
    <source>
        <dbReference type="ARBA" id="ARBA00022553"/>
    </source>
</evidence>
<evidence type="ECO:0000256" key="17">
    <source>
        <dbReference type="ARBA" id="ARBA00039850"/>
    </source>
</evidence>
<evidence type="ECO:0000256" key="26">
    <source>
        <dbReference type="ARBA" id="ARBA00051903"/>
    </source>
</evidence>
<dbReference type="Proteomes" id="UP001381693">
    <property type="component" value="Unassembled WGS sequence"/>
</dbReference>
<evidence type="ECO:0000256" key="12">
    <source>
        <dbReference type="ARBA" id="ARBA00023002"/>
    </source>
</evidence>
<proteinExistence type="inferred from homology"/>
<evidence type="ECO:0000256" key="11">
    <source>
        <dbReference type="ARBA" id="ARBA00022990"/>
    </source>
</evidence>
<keyword evidence="12 27" id="KW-0560">Oxidoreductase</keyword>
<dbReference type="InterPro" id="IPR009075">
    <property type="entry name" value="AcylCo_DH/oxidase_C"/>
</dbReference>
<dbReference type="Gene3D" id="1.10.540.10">
    <property type="entry name" value="Acyl-CoA dehydrogenase/oxidase, N-terminal domain"/>
    <property type="match status" value="1"/>
</dbReference>
<evidence type="ECO:0000256" key="21">
    <source>
        <dbReference type="ARBA" id="ARBA00048307"/>
    </source>
</evidence>
<gene>
    <name evidence="31" type="ORF">SK128_013126</name>
</gene>
<dbReference type="Gene3D" id="2.40.110.10">
    <property type="entry name" value="Butyryl-CoA Dehydrogenase, subunit A, domain 2"/>
    <property type="match status" value="1"/>
</dbReference>
<dbReference type="InterPro" id="IPR006089">
    <property type="entry name" value="Acyl-CoA_DH_CS"/>
</dbReference>
<keyword evidence="14" id="KW-0496">Mitochondrion</keyword>
<comment type="catalytic activity">
    <reaction evidence="24">
        <text>hexanoyl-CoA + oxidized [electron-transfer flavoprotein] + H(+) = (2E)-hexenoyl-CoA + reduced [electron-transfer flavoprotein]</text>
        <dbReference type="Rhea" id="RHEA:43464"/>
        <dbReference type="Rhea" id="RHEA-COMP:10685"/>
        <dbReference type="Rhea" id="RHEA-COMP:10686"/>
        <dbReference type="ChEBI" id="CHEBI:15378"/>
        <dbReference type="ChEBI" id="CHEBI:57692"/>
        <dbReference type="ChEBI" id="CHEBI:58307"/>
        <dbReference type="ChEBI" id="CHEBI:62077"/>
        <dbReference type="ChEBI" id="CHEBI:62620"/>
    </reaction>
    <physiologicalReaction direction="left-to-right" evidence="24">
        <dbReference type="Rhea" id="RHEA:43465"/>
    </physiologicalReaction>
</comment>
<evidence type="ECO:0000256" key="22">
    <source>
        <dbReference type="ARBA" id="ARBA00048592"/>
    </source>
</evidence>
<comment type="pathway">
    <text evidence="3">Lipid metabolism; mitochondrial fatty acid beta-oxidation.</text>
</comment>
<evidence type="ECO:0000256" key="8">
    <source>
        <dbReference type="ARBA" id="ARBA00022827"/>
    </source>
</evidence>
<dbReference type="AlphaFoldDB" id="A0AAN8X952"/>
<keyword evidence="6" id="KW-0597">Phosphoprotein</keyword>
<keyword evidence="7 27" id="KW-0285">Flavoprotein</keyword>
<dbReference type="GO" id="GO:0046395">
    <property type="term" value="P:carboxylic acid catabolic process"/>
    <property type="evidence" value="ECO:0007669"/>
    <property type="project" value="UniProtKB-ARBA"/>
</dbReference>
<dbReference type="SUPFAM" id="SSF47203">
    <property type="entry name" value="Acyl-CoA dehydrogenase C-terminal domain-like"/>
    <property type="match status" value="1"/>
</dbReference>
<dbReference type="Pfam" id="PF00441">
    <property type="entry name" value="Acyl-CoA_dh_1"/>
    <property type="match status" value="1"/>
</dbReference>
<name>A0AAN8X952_HALRR</name>
<comment type="catalytic activity">
    <reaction evidence="21">
        <text>valproyl-CoA + oxidized [electron-transfer flavoprotein] + H(+) = (2E)-2-propylpent-2-enoyl-CoA + reduced [electron-transfer flavoprotein]</text>
        <dbReference type="Rhea" id="RHEA:65344"/>
        <dbReference type="Rhea" id="RHEA-COMP:10685"/>
        <dbReference type="Rhea" id="RHEA-COMP:10686"/>
        <dbReference type="ChEBI" id="CHEBI:15378"/>
        <dbReference type="ChEBI" id="CHEBI:57692"/>
        <dbReference type="ChEBI" id="CHEBI:58307"/>
        <dbReference type="ChEBI" id="CHEBI:156457"/>
        <dbReference type="ChEBI" id="CHEBI:156458"/>
    </reaction>
    <physiologicalReaction direction="left-to-right" evidence="21">
        <dbReference type="Rhea" id="RHEA:65345"/>
    </physiologicalReaction>
</comment>
<reference evidence="31 32" key="1">
    <citation type="submission" date="2023-11" db="EMBL/GenBank/DDBJ databases">
        <title>Halocaridina rubra genome assembly.</title>
        <authorList>
            <person name="Smith C."/>
        </authorList>
    </citation>
    <scope>NUCLEOTIDE SEQUENCE [LARGE SCALE GENOMIC DNA]</scope>
    <source>
        <strain evidence="31">EP-1</strain>
        <tissue evidence="31">Whole</tissue>
    </source>
</reference>
<comment type="catalytic activity">
    <reaction evidence="23">
        <text>butanoyl-CoA + oxidized [electron-transfer flavoprotein] + H(+) = (2E)-butenoyl-CoA + reduced [electron-transfer flavoprotein]</text>
        <dbReference type="Rhea" id="RHEA:24004"/>
        <dbReference type="Rhea" id="RHEA-COMP:10685"/>
        <dbReference type="Rhea" id="RHEA-COMP:10686"/>
        <dbReference type="ChEBI" id="CHEBI:15378"/>
        <dbReference type="ChEBI" id="CHEBI:57332"/>
        <dbReference type="ChEBI" id="CHEBI:57371"/>
        <dbReference type="ChEBI" id="CHEBI:57692"/>
        <dbReference type="ChEBI" id="CHEBI:58307"/>
    </reaction>
    <physiologicalReaction direction="left-to-right" evidence="23">
        <dbReference type="Rhea" id="RHEA:24005"/>
    </physiologicalReaction>
</comment>
<dbReference type="EMBL" id="JAXCGZ010011342">
    <property type="protein sequence ID" value="KAK7075239.1"/>
    <property type="molecule type" value="Genomic_DNA"/>
</dbReference>
<evidence type="ECO:0000256" key="10">
    <source>
        <dbReference type="ARBA" id="ARBA00022946"/>
    </source>
</evidence>
<feature type="domain" description="Acyl-CoA oxidase/dehydrogenase middle" evidence="29">
    <location>
        <begin position="176"/>
        <end position="271"/>
    </location>
</feature>
<dbReference type="PROSITE" id="PS00073">
    <property type="entry name" value="ACYL_COA_DH_2"/>
    <property type="match status" value="1"/>
</dbReference>
<keyword evidence="9" id="KW-0276">Fatty acid metabolism</keyword>
<dbReference type="Pfam" id="PF02771">
    <property type="entry name" value="Acyl-CoA_dh_N"/>
    <property type="match status" value="1"/>
</dbReference>
<comment type="catalytic activity">
    <reaction evidence="26">
        <text>2-methylpropanoyl-CoA + oxidized [electron-transfer flavoprotein] + H(+) = 2-methylpropenoyl-CoA + reduced [electron-transfer flavoprotein]</text>
        <dbReference type="Rhea" id="RHEA:44180"/>
        <dbReference type="Rhea" id="RHEA-COMP:10685"/>
        <dbReference type="Rhea" id="RHEA-COMP:10686"/>
        <dbReference type="ChEBI" id="CHEBI:15378"/>
        <dbReference type="ChEBI" id="CHEBI:57338"/>
        <dbReference type="ChEBI" id="CHEBI:57692"/>
        <dbReference type="ChEBI" id="CHEBI:58307"/>
        <dbReference type="ChEBI" id="CHEBI:62500"/>
    </reaction>
    <physiologicalReaction direction="left-to-right" evidence="26">
        <dbReference type="Rhea" id="RHEA:44181"/>
    </physiologicalReaction>
</comment>
<dbReference type="EC" id="1.3.8.5" evidence="16"/>
<evidence type="ECO:0000256" key="14">
    <source>
        <dbReference type="ARBA" id="ARBA00023128"/>
    </source>
</evidence>
<evidence type="ECO:0000256" key="27">
    <source>
        <dbReference type="RuleBase" id="RU362125"/>
    </source>
</evidence>
<evidence type="ECO:0000256" key="24">
    <source>
        <dbReference type="ARBA" id="ARBA00049192"/>
    </source>
</evidence>
<dbReference type="FunFam" id="1.10.540.10:FF:000012">
    <property type="entry name" value="Acyl-CoA dehydrogenase short/branched chain"/>
    <property type="match status" value="1"/>
</dbReference>
<evidence type="ECO:0000313" key="31">
    <source>
        <dbReference type="EMBL" id="KAK7075239.1"/>
    </source>
</evidence>
<evidence type="ECO:0000259" key="28">
    <source>
        <dbReference type="Pfam" id="PF00441"/>
    </source>
</evidence>
<comment type="cofactor">
    <cofactor evidence="1 27">
        <name>FAD</name>
        <dbReference type="ChEBI" id="CHEBI:57692"/>
    </cofactor>
</comment>
<organism evidence="31 32">
    <name type="scientific">Halocaridina rubra</name>
    <name type="common">Hawaiian red shrimp</name>
    <dbReference type="NCBI Taxonomy" id="373956"/>
    <lineage>
        <taxon>Eukaryota</taxon>
        <taxon>Metazoa</taxon>
        <taxon>Ecdysozoa</taxon>
        <taxon>Arthropoda</taxon>
        <taxon>Crustacea</taxon>
        <taxon>Multicrustacea</taxon>
        <taxon>Malacostraca</taxon>
        <taxon>Eumalacostraca</taxon>
        <taxon>Eucarida</taxon>
        <taxon>Decapoda</taxon>
        <taxon>Pleocyemata</taxon>
        <taxon>Caridea</taxon>
        <taxon>Atyoidea</taxon>
        <taxon>Atyidae</taxon>
        <taxon>Halocaridina</taxon>
    </lineage>
</organism>
<comment type="subcellular location">
    <subcellularLocation>
        <location evidence="2">Mitochondrion matrix</location>
    </subcellularLocation>
</comment>
<dbReference type="GO" id="GO:0003853">
    <property type="term" value="F:short-chain 2-methyl fatty acyl-CoA dehydrogenase activity"/>
    <property type="evidence" value="ECO:0007669"/>
    <property type="project" value="UniProtKB-EC"/>
</dbReference>
<evidence type="ECO:0000256" key="7">
    <source>
        <dbReference type="ARBA" id="ARBA00022630"/>
    </source>
</evidence>
<dbReference type="InterPro" id="IPR006091">
    <property type="entry name" value="Acyl-CoA_Oxase/DH_mid-dom"/>
</dbReference>
<feature type="domain" description="Acyl-CoA dehydrogenase/oxidase N-terminal" evidence="30">
    <location>
        <begin position="61"/>
        <end position="171"/>
    </location>
</feature>
<dbReference type="InterPro" id="IPR046373">
    <property type="entry name" value="Acyl-CoA_Oxase/DH_mid-dom_sf"/>
</dbReference>
<keyword evidence="8 27" id="KW-0274">FAD</keyword>
<comment type="pathway">
    <text evidence="15">Amino-acid degradation; L-isoleucine degradation.</text>
</comment>
<evidence type="ECO:0000256" key="3">
    <source>
        <dbReference type="ARBA" id="ARBA00005198"/>
    </source>
</evidence>